<feature type="compositionally biased region" description="Gly residues" evidence="8">
    <location>
        <begin position="175"/>
        <end position="185"/>
    </location>
</feature>
<keyword evidence="9" id="KW-0472">Membrane</keyword>
<dbReference type="PROSITE" id="PS00107">
    <property type="entry name" value="PROTEIN_KINASE_ATP"/>
    <property type="match status" value="1"/>
</dbReference>
<keyword evidence="3" id="KW-0808">Transferase</keyword>
<feature type="binding site" evidence="7">
    <location>
        <position position="41"/>
    </location>
    <ligand>
        <name>ATP</name>
        <dbReference type="ChEBI" id="CHEBI:30616"/>
    </ligand>
</feature>
<dbReference type="InterPro" id="IPR017441">
    <property type="entry name" value="Protein_kinase_ATP_BS"/>
</dbReference>
<evidence type="ECO:0000256" key="2">
    <source>
        <dbReference type="ARBA" id="ARBA00022527"/>
    </source>
</evidence>
<feature type="domain" description="Protein kinase" evidence="10">
    <location>
        <begin position="12"/>
        <end position="331"/>
    </location>
</feature>
<evidence type="ECO:0000256" key="1">
    <source>
        <dbReference type="ARBA" id="ARBA00012513"/>
    </source>
</evidence>
<dbReference type="Gene3D" id="3.40.1000.10">
    <property type="entry name" value="Mog1/PsbP, alpha/beta/alpha sandwich"/>
    <property type="match status" value="1"/>
</dbReference>
<protein>
    <recommendedName>
        <fullName evidence="1">non-specific serine/threonine protein kinase</fullName>
        <ecNumber evidence="1">2.7.11.1</ecNumber>
    </recommendedName>
</protein>
<evidence type="ECO:0000256" key="8">
    <source>
        <dbReference type="SAM" id="MobiDB-lite"/>
    </source>
</evidence>
<dbReference type="CDD" id="cd14014">
    <property type="entry name" value="STKc_PknB_like"/>
    <property type="match status" value="1"/>
</dbReference>
<feature type="compositionally biased region" description="Low complexity" evidence="8">
    <location>
        <begin position="348"/>
        <end position="396"/>
    </location>
</feature>
<keyword evidence="9" id="KW-0812">Transmembrane</keyword>
<keyword evidence="6 7" id="KW-0067">ATP-binding</keyword>
<dbReference type="InterPro" id="IPR000719">
    <property type="entry name" value="Prot_kinase_dom"/>
</dbReference>
<feature type="compositionally biased region" description="Basic and acidic residues" evidence="8">
    <location>
        <begin position="338"/>
        <end position="347"/>
    </location>
</feature>
<dbReference type="AlphaFoldDB" id="A0A7W9UXC0"/>
<dbReference type="RefSeq" id="WP_312866772.1">
    <property type="nucleotide sequence ID" value="NZ_JACHJL010000003.1"/>
</dbReference>
<dbReference type="EMBL" id="JACHJL010000003">
    <property type="protein sequence ID" value="MBB5934743.1"/>
    <property type="molecule type" value="Genomic_DNA"/>
</dbReference>
<keyword evidence="12" id="KW-1185">Reference proteome</keyword>
<reference evidence="11 12" key="1">
    <citation type="submission" date="2020-08" db="EMBL/GenBank/DDBJ databases">
        <title>Genomic Encyclopedia of Type Strains, Phase III (KMG-III): the genomes of soil and plant-associated and newly described type strains.</title>
        <authorList>
            <person name="Whitman W."/>
        </authorList>
    </citation>
    <scope>NUCLEOTIDE SEQUENCE [LARGE SCALE GENOMIC DNA]</scope>
    <source>
        <strain evidence="11 12">CECT 8305</strain>
    </source>
</reference>
<dbReference type="SUPFAM" id="SSF56112">
    <property type="entry name" value="Protein kinase-like (PK-like)"/>
    <property type="match status" value="1"/>
</dbReference>
<dbReference type="EC" id="2.7.11.1" evidence="1"/>
<accession>A0A7W9UXC0</accession>
<keyword evidence="4 7" id="KW-0547">Nucleotide-binding</keyword>
<evidence type="ECO:0000256" key="6">
    <source>
        <dbReference type="ARBA" id="ARBA00022840"/>
    </source>
</evidence>
<comment type="caution">
    <text evidence="11">The sequence shown here is derived from an EMBL/GenBank/DDBJ whole genome shotgun (WGS) entry which is preliminary data.</text>
</comment>
<proteinExistence type="predicted"/>
<feature type="compositionally biased region" description="Gly residues" evidence="8">
    <location>
        <begin position="422"/>
        <end position="433"/>
    </location>
</feature>
<evidence type="ECO:0000256" key="3">
    <source>
        <dbReference type="ARBA" id="ARBA00022679"/>
    </source>
</evidence>
<dbReference type="Gene3D" id="1.10.510.10">
    <property type="entry name" value="Transferase(Phosphotransferase) domain 1"/>
    <property type="match status" value="1"/>
</dbReference>
<feature type="region of interest" description="Disordered" evidence="8">
    <location>
        <begin position="330"/>
        <end position="541"/>
    </location>
</feature>
<dbReference type="GO" id="GO:0004674">
    <property type="term" value="F:protein serine/threonine kinase activity"/>
    <property type="evidence" value="ECO:0007669"/>
    <property type="project" value="UniProtKB-KW"/>
</dbReference>
<keyword evidence="9" id="KW-1133">Transmembrane helix</keyword>
<keyword evidence="5 11" id="KW-0418">Kinase</keyword>
<evidence type="ECO:0000259" key="10">
    <source>
        <dbReference type="PROSITE" id="PS50011"/>
    </source>
</evidence>
<evidence type="ECO:0000256" key="9">
    <source>
        <dbReference type="SAM" id="Phobius"/>
    </source>
</evidence>
<evidence type="ECO:0000313" key="12">
    <source>
        <dbReference type="Proteomes" id="UP000588098"/>
    </source>
</evidence>
<evidence type="ECO:0000256" key="4">
    <source>
        <dbReference type="ARBA" id="ARBA00022741"/>
    </source>
</evidence>
<dbReference type="InterPro" id="IPR011009">
    <property type="entry name" value="Kinase-like_dom_sf"/>
</dbReference>
<organism evidence="11 12">
    <name type="scientific">Streptomyces zagrosensis</name>
    <dbReference type="NCBI Taxonomy" id="1042984"/>
    <lineage>
        <taxon>Bacteria</taxon>
        <taxon>Bacillati</taxon>
        <taxon>Actinomycetota</taxon>
        <taxon>Actinomycetes</taxon>
        <taxon>Kitasatosporales</taxon>
        <taxon>Streptomycetaceae</taxon>
        <taxon>Streptomyces</taxon>
    </lineage>
</organism>
<dbReference type="InterPro" id="IPR008271">
    <property type="entry name" value="Ser/Thr_kinase_AS"/>
</dbReference>
<dbReference type="GO" id="GO:0005524">
    <property type="term" value="F:ATP binding"/>
    <property type="evidence" value="ECO:0007669"/>
    <property type="project" value="UniProtKB-UniRule"/>
</dbReference>
<dbReference type="PANTHER" id="PTHR43289">
    <property type="entry name" value="MITOGEN-ACTIVATED PROTEIN KINASE KINASE KINASE 20-RELATED"/>
    <property type="match status" value="1"/>
</dbReference>
<keyword evidence="2 11" id="KW-0723">Serine/threonine-protein kinase</keyword>
<dbReference type="Pfam" id="PF00069">
    <property type="entry name" value="Pkinase"/>
    <property type="match status" value="2"/>
</dbReference>
<evidence type="ECO:0000256" key="7">
    <source>
        <dbReference type="PROSITE-ProRule" id="PRU10141"/>
    </source>
</evidence>
<feature type="transmembrane region" description="Helical" evidence="9">
    <location>
        <begin position="545"/>
        <end position="567"/>
    </location>
</feature>
<feature type="compositionally biased region" description="Pro residues" evidence="8">
    <location>
        <begin position="397"/>
        <end position="415"/>
    </location>
</feature>
<feature type="compositionally biased region" description="Low complexity" evidence="8">
    <location>
        <begin position="434"/>
        <end position="503"/>
    </location>
</feature>
<dbReference type="PANTHER" id="PTHR43289:SF6">
    <property type="entry name" value="SERINE_THREONINE-PROTEIN KINASE NEKL-3"/>
    <property type="match status" value="1"/>
</dbReference>
<dbReference type="PROSITE" id="PS50011">
    <property type="entry name" value="PROTEIN_KINASE_DOM"/>
    <property type="match status" value="1"/>
</dbReference>
<gene>
    <name evidence="11" type="ORF">FHS42_001790</name>
</gene>
<evidence type="ECO:0000313" key="11">
    <source>
        <dbReference type="EMBL" id="MBB5934743.1"/>
    </source>
</evidence>
<evidence type="ECO:0000256" key="5">
    <source>
        <dbReference type="ARBA" id="ARBA00022777"/>
    </source>
</evidence>
<dbReference type="Proteomes" id="UP000588098">
    <property type="component" value="Unassembled WGS sequence"/>
</dbReference>
<dbReference type="Gene3D" id="3.30.200.20">
    <property type="entry name" value="Phosphorylase Kinase, domain 1"/>
    <property type="match status" value="1"/>
</dbReference>
<dbReference type="PROSITE" id="PS00108">
    <property type="entry name" value="PROTEIN_KINASE_ST"/>
    <property type="match status" value="1"/>
</dbReference>
<name>A0A7W9UXC0_9ACTN</name>
<feature type="region of interest" description="Disordered" evidence="8">
    <location>
        <begin position="146"/>
        <end position="196"/>
    </location>
</feature>
<dbReference type="SMART" id="SM00220">
    <property type="entry name" value="S_TKc"/>
    <property type="match status" value="1"/>
</dbReference>
<sequence>MSDEGRLVAERYRLVERIGRGGMGTVWRAADELLGRQVAIKQLHISPYLADDELATLYERTRREARSAARIAHPNVVVVHDVVDDRGVPCIVMEYVPSTTLADVLKRKGRIAPDEAARIGRGMIAALRAAHAAGVLHRDVKPGNVLLGTAGSHQNSSYHGHGEDRDSDGSAPGVHGDGWHGGRGGAAAAADTDGGRVDGPLGDGRVVLTDFGIAVASGTSTLTKTGELVGSIDYVAPERVRGGKPGPASDLWALGATLYQALEGRPPFRKDTAFETAYAIATDDMPPLRYGGILAPLVEALLAKDPDARPSAEAAEWALRAAAAEAETELMRSSSLLSERDRARRNAPDGAAPSPTGPATGPTSAAVSAAAGAIAAPNAPATTSDAPQTPIATQTPTPTPHATPTPTPQPAPLPRPAAAGGDASGVGGAGSLTGGASPSAQVAGAPPAEGGTAPTHWRATPQRQHPHQQSSRHQQPHQPNQQRNQHQPPHQYQQPDQDQQQHPSPAPMGHRHPAEHTPAPGGASGPTTATRTLTTGRSQRSRATLWSVVAVTLLAVGAGALAVYLVADEDGASNGARPSTKKTAPSTPGEGNKASKARPGQSKPKPKPSPVPDGYHLVHEEDLGVAFPVPDGWTRKTGTGEQVDYVDPTGKVGIKINVLDFASSDHLAHFEEVEEQWREREPTLKRLRMQRTTFRGNAAAIWEFSFRGSAREFRGIDLGFGQEGKEEYAIYVSAPSEQWSEYRPIFDVIKDSFHTADDVKNAQGNTSG</sequence>
<feature type="region of interest" description="Disordered" evidence="8">
    <location>
        <begin position="571"/>
        <end position="616"/>
    </location>
</feature>